<dbReference type="InterPro" id="IPR036322">
    <property type="entry name" value="WD40_repeat_dom_sf"/>
</dbReference>
<dbReference type="EMBL" id="CAJMWV010005140">
    <property type="protein sequence ID" value="CAE6508522.1"/>
    <property type="molecule type" value="Genomic_DNA"/>
</dbReference>
<feature type="domain" description="Nephrocystin 3-like N-terminal" evidence="5">
    <location>
        <begin position="380"/>
        <end position="546"/>
    </location>
</feature>
<evidence type="ECO:0000256" key="2">
    <source>
        <dbReference type="ARBA" id="ARBA00022737"/>
    </source>
</evidence>
<evidence type="ECO:0000256" key="1">
    <source>
        <dbReference type="ARBA" id="ARBA00022574"/>
    </source>
</evidence>
<feature type="repeat" description="WD" evidence="3">
    <location>
        <begin position="1063"/>
        <end position="1104"/>
    </location>
</feature>
<keyword evidence="1 3" id="KW-0853">WD repeat</keyword>
<dbReference type="InterPro" id="IPR027417">
    <property type="entry name" value="P-loop_NTPase"/>
</dbReference>
<name>A0A8H3D5G0_9AGAM</name>
<dbReference type="PROSITE" id="PS00678">
    <property type="entry name" value="WD_REPEATS_1"/>
    <property type="match status" value="4"/>
</dbReference>
<feature type="compositionally biased region" description="Polar residues" evidence="4">
    <location>
        <begin position="328"/>
        <end position="347"/>
    </location>
</feature>
<feature type="region of interest" description="Disordered" evidence="4">
    <location>
        <begin position="319"/>
        <end position="347"/>
    </location>
</feature>
<dbReference type="SMART" id="SM00320">
    <property type="entry name" value="WD40"/>
    <property type="match status" value="14"/>
</dbReference>
<proteinExistence type="predicted"/>
<dbReference type="Gene3D" id="2.130.10.10">
    <property type="entry name" value="YVTN repeat-like/Quinoprotein amine dehydrogenase"/>
    <property type="match status" value="5"/>
</dbReference>
<feature type="repeat" description="WD" evidence="3">
    <location>
        <begin position="1196"/>
        <end position="1227"/>
    </location>
</feature>
<feature type="repeat" description="WD" evidence="3">
    <location>
        <begin position="1291"/>
        <end position="1332"/>
    </location>
</feature>
<dbReference type="InterPro" id="IPR020472">
    <property type="entry name" value="WD40_PAC1"/>
</dbReference>
<dbReference type="CDD" id="cd00200">
    <property type="entry name" value="WD40"/>
    <property type="match status" value="2"/>
</dbReference>
<feature type="repeat" description="WD" evidence="3">
    <location>
        <begin position="1460"/>
        <end position="1500"/>
    </location>
</feature>
<feature type="repeat" description="WD" evidence="3">
    <location>
        <begin position="1020"/>
        <end position="1051"/>
    </location>
</feature>
<evidence type="ECO:0000256" key="4">
    <source>
        <dbReference type="SAM" id="MobiDB-lite"/>
    </source>
</evidence>
<dbReference type="SUPFAM" id="SSF50978">
    <property type="entry name" value="WD40 repeat-like"/>
    <property type="match status" value="2"/>
</dbReference>
<feature type="repeat" description="WD" evidence="3">
    <location>
        <begin position="1506"/>
        <end position="1539"/>
    </location>
</feature>
<dbReference type="InterPro" id="IPR015943">
    <property type="entry name" value="WD40/YVTN_repeat-like_dom_sf"/>
</dbReference>
<feature type="repeat" description="WD" evidence="3">
    <location>
        <begin position="1418"/>
        <end position="1459"/>
    </location>
</feature>
<dbReference type="InterPro" id="IPR050505">
    <property type="entry name" value="WDR55/POC1"/>
</dbReference>
<dbReference type="Proteomes" id="UP000663831">
    <property type="component" value="Unassembled WGS sequence"/>
</dbReference>
<protein>
    <recommendedName>
        <fullName evidence="5">Nephrocystin 3-like N-terminal domain-containing protein</fullName>
    </recommendedName>
</protein>
<dbReference type="Pfam" id="PF00400">
    <property type="entry name" value="WD40"/>
    <property type="match status" value="14"/>
</dbReference>
<organism evidence="6 7">
    <name type="scientific">Rhizoctonia solani</name>
    <dbReference type="NCBI Taxonomy" id="456999"/>
    <lineage>
        <taxon>Eukaryota</taxon>
        <taxon>Fungi</taxon>
        <taxon>Dikarya</taxon>
        <taxon>Basidiomycota</taxon>
        <taxon>Agaricomycotina</taxon>
        <taxon>Agaricomycetes</taxon>
        <taxon>Cantharellales</taxon>
        <taxon>Ceratobasidiaceae</taxon>
        <taxon>Rhizoctonia</taxon>
    </lineage>
</organism>
<keyword evidence="2" id="KW-0677">Repeat</keyword>
<dbReference type="Gene3D" id="3.40.50.300">
    <property type="entry name" value="P-loop containing nucleotide triphosphate hydrolases"/>
    <property type="match status" value="1"/>
</dbReference>
<dbReference type="PRINTS" id="PR00320">
    <property type="entry name" value="GPROTEINBRPT"/>
</dbReference>
<accession>A0A8H3D5G0</accession>
<feature type="repeat" description="WD" evidence="3">
    <location>
        <begin position="1110"/>
        <end position="1151"/>
    </location>
</feature>
<feature type="repeat" description="WD" evidence="3">
    <location>
        <begin position="934"/>
        <end position="975"/>
    </location>
</feature>
<dbReference type="PROSITE" id="PS50082">
    <property type="entry name" value="WD_REPEATS_2"/>
    <property type="match status" value="14"/>
</dbReference>
<dbReference type="PANTHER" id="PTHR44019:SF8">
    <property type="entry name" value="POC1 CENTRIOLAR PROTEIN HOMOLOG"/>
    <property type="match status" value="1"/>
</dbReference>
<gene>
    <name evidence="6" type="ORF">RDB_LOCUS128151</name>
</gene>
<evidence type="ECO:0000259" key="5">
    <source>
        <dbReference type="Pfam" id="PF24883"/>
    </source>
</evidence>
<evidence type="ECO:0000256" key="3">
    <source>
        <dbReference type="PROSITE-ProRule" id="PRU00221"/>
    </source>
</evidence>
<dbReference type="InterPro" id="IPR001680">
    <property type="entry name" value="WD40_rpt"/>
</dbReference>
<evidence type="ECO:0000313" key="6">
    <source>
        <dbReference type="EMBL" id="CAE6508522.1"/>
    </source>
</evidence>
<feature type="repeat" description="WD" evidence="3">
    <location>
        <begin position="1332"/>
        <end position="1373"/>
    </location>
</feature>
<dbReference type="Pfam" id="PF24883">
    <property type="entry name" value="NPHP3_N"/>
    <property type="match status" value="1"/>
</dbReference>
<dbReference type="InterPro" id="IPR056884">
    <property type="entry name" value="NPHP3-like_N"/>
</dbReference>
<feature type="repeat" description="WD" evidence="3">
    <location>
        <begin position="1375"/>
        <end position="1416"/>
    </location>
</feature>
<dbReference type="InterPro" id="IPR019775">
    <property type="entry name" value="WD40_repeat_CS"/>
</dbReference>
<sequence length="1634" mass="179242">MSTDPPGSSINHERSRHWITDVQVTPGNSDPNCTFSARMFVDDELVCDLPAIDSTRPLQWSGLLLCNVSLASTLTLRLCKSIGDRPRYFNFPPYIISHADKETGEATLGMTAQTRKAIVLLLTCRSPSISELPKAVWVITVKSLTPVLANQLFPDELEKFNAITGVYDSLQPDATLRYLFKHALQFASVVARALPESTAKVSFLIYMRAWQVLDQQAQLDETVQTILCGLTRIQDVLEILNQASSSMLATAINQAKGAIDGILALLEDASAYIFSEYTVNDLVHIPAEDARAAHTYDVEAYLACLEGLQKAFYSSWSPTGASPEVTPTEDNQPSDGSQLEGNKQIPSDESAKTDWYEVVNLLRPINPSGHDPDQACLDGTREGLLNRITTWTQNRENAQTFMWISGQVGMGKTAVATSLCQRLDRVQALAGAFFCRREDANFNNPLLLINNLICDLAMSCPAYAHQVAIAIRANPKLCSSHLGLRFEGLVKRPLQKLARISMPITLVAIVDGLDECGDHVAQGKMLQNLYEMSRLVPWLKVIVTGRPVADIQQYFRATCRHKTVIHLHDYDASPDIRAYIKGQVTQLAEAEHWPSDSVDQLCNMSCGVFLWATLAVNYIKKSAFPATPRLRTVLSNQKSPVTDHFDTLYTIVLKAAIDDNENETKVAYLRCIGAILITSAREPRAAPHLQNLLLGASQVDHLTLEQTKVNLGPLLLVADERHITFHHPSFTDFVTDPTRSGQFHIRLDQYEAEPAAYCLQVMQRDLRFNICQLETSHRLNKEITNLSHRIASHIGPVLTYACTHWIDHFIASPTQSLVESIRKLMEGPQLMYWIEVLSLLGSIDMALAGLAKLVALDLTRFSDSGLVVSWAKDAHRFILSFYDPITASAPHLYVSALAFAPAKCLTALRMRPYFPNTIAVAQGGNRDWHPCIKSVVHPYVVQTLSTSPDGRHVVVGYLDGSLAVWDMQAGTCLQKSLVGHRDVVTCAVYSPDGNIVASSSYDTTICVWNVTQGLQESCVLSGHSGPIHSVAFSPNNSLIASGSSDRTIRLWRPDGTHPLHEPYVGHSSRVTSVVFSSDGNRLASGSWDKTIRVWSVDLGSLKLKETPLVIKGHSEPVTCVLFSPNSLKIASGSTDKTLQVWDAQTGIKSESHTSPAKHSDTITSIAFSQDGKTLASSSLDGAIQLWCATTLEHSQTFGHSSPVNTIAFSPDRPHLISGSTDMITRVWATDAFTNDVFQVVKSMAVGTLVGHSDWVRSIAVTRDAAWIVSASRDQTVRIWDAQTGTPVGNPLTGHSSEVHCVAVSPDGTRIVSGCQNKILKLWDSATRTNIQSYQHNSVICCTAFSPDGAQITFGDLNNNVYLWDVTGWKMIKQGLQGHSGAVYSVAYSPDGTCLASASADKTVILWDIGTHSHLDITLSGHTDIVRSVACSPCGTRLVSGGHDHTVRLWDRHTGNNIHTLIGHSSYVTAVAFSPDGSCIASGGEKGVLLWNALTGQPIGQPIGQPFAEHSSFVLSVAFSSDGRYLISGACDNTIRIRDIAVPCPTTEPEKELPGTFRWPSNPYEMTSHPQHSGWVTHDQESHAFWLPTHYERHETFLDPIQQAPCSPVYLDYSKFVHGTAWTEVARNPASNSSE</sequence>
<dbReference type="PROSITE" id="PS50294">
    <property type="entry name" value="WD_REPEATS_REGION"/>
    <property type="match status" value="12"/>
</dbReference>
<comment type="caution">
    <text evidence="6">The sequence shown here is derived from an EMBL/GenBank/DDBJ whole genome shotgun (WGS) entry which is preliminary data.</text>
</comment>
<dbReference type="SUPFAM" id="SSF52540">
    <property type="entry name" value="P-loop containing nucleoside triphosphate hydrolases"/>
    <property type="match status" value="1"/>
</dbReference>
<feature type="repeat" description="WD" evidence="3">
    <location>
        <begin position="1248"/>
        <end position="1289"/>
    </location>
</feature>
<feature type="repeat" description="WD" evidence="3">
    <location>
        <begin position="977"/>
        <end position="1013"/>
    </location>
</feature>
<dbReference type="PANTHER" id="PTHR44019">
    <property type="entry name" value="WD REPEAT-CONTAINING PROTEIN 55"/>
    <property type="match status" value="1"/>
</dbReference>
<feature type="repeat" description="WD" evidence="3">
    <location>
        <begin position="1155"/>
        <end position="1196"/>
    </location>
</feature>
<reference evidence="6" key="1">
    <citation type="submission" date="2021-01" db="EMBL/GenBank/DDBJ databases">
        <authorList>
            <person name="Kaushik A."/>
        </authorList>
    </citation>
    <scope>NUCLEOTIDE SEQUENCE</scope>
    <source>
        <strain evidence="6">AG3-1AP</strain>
    </source>
</reference>
<evidence type="ECO:0000313" key="7">
    <source>
        <dbReference type="Proteomes" id="UP000663831"/>
    </source>
</evidence>